<dbReference type="GO" id="GO:0003677">
    <property type="term" value="F:DNA binding"/>
    <property type="evidence" value="ECO:0007669"/>
    <property type="project" value="InterPro"/>
</dbReference>
<dbReference type="AlphaFoldDB" id="A0A3N2RFV4"/>
<protein>
    <submittedName>
        <fullName evidence="3">XRE family transcriptional regulator</fullName>
    </submittedName>
</protein>
<dbReference type="InterPro" id="IPR052345">
    <property type="entry name" value="Rad_response_metalloprotease"/>
</dbReference>
<proteinExistence type="predicted"/>
<feature type="domain" description="HTH cro/C1-type" evidence="2">
    <location>
        <begin position="51"/>
        <end position="106"/>
    </location>
</feature>
<dbReference type="PROSITE" id="PS50943">
    <property type="entry name" value="HTH_CROC1"/>
    <property type="match status" value="1"/>
</dbReference>
<dbReference type="PANTHER" id="PTHR43236">
    <property type="entry name" value="ANTITOXIN HIGA1"/>
    <property type="match status" value="1"/>
</dbReference>
<dbReference type="Gene3D" id="1.10.260.40">
    <property type="entry name" value="lambda repressor-like DNA-binding domains"/>
    <property type="match status" value="1"/>
</dbReference>
<dbReference type="SUPFAM" id="SSF47413">
    <property type="entry name" value="lambda repressor-like DNA-binding domains"/>
    <property type="match status" value="1"/>
</dbReference>
<evidence type="ECO:0000313" key="4">
    <source>
        <dbReference type="Proteomes" id="UP000275910"/>
    </source>
</evidence>
<reference evidence="3 4" key="1">
    <citation type="submission" date="2018-10" db="EMBL/GenBank/DDBJ databases">
        <title>The genome of Lysobacter enzymogenes OH11.</title>
        <authorList>
            <person name="Liu F."/>
            <person name="Zhao Y."/>
            <person name="Qian G."/>
            <person name="Chen Y."/>
            <person name="Xu H."/>
        </authorList>
    </citation>
    <scope>NUCLEOTIDE SEQUENCE [LARGE SCALE GENOMIC DNA]</scope>
    <source>
        <strain evidence="3 4">OH11</strain>
    </source>
</reference>
<dbReference type="Proteomes" id="UP000275910">
    <property type="component" value="Unassembled WGS sequence"/>
</dbReference>
<evidence type="ECO:0000259" key="2">
    <source>
        <dbReference type="PROSITE" id="PS50943"/>
    </source>
</evidence>
<sequence>MAAAGADARGPSSDGFVPKRRRGMWPVIDKQTERRPSPHAAAAPMDMATRIRVARQRTGMTQHQLAERMHVTRGAVANWEINGRPKPSLAHLIRLAPVLGVSFEWLATGRGEMAMAP</sequence>
<dbReference type="InterPro" id="IPR010982">
    <property type="entry name" value="Lambda_DNA-bd_dom_sf"/>
</dbReference>
<dbReference type="SMART" id="SM00530">
    <property type="entry name" value="HTH_XRE"/>
    <property type="match status" value="1"/>
</dbReference>
<organism evidence="3 4">
    <name type="scientific">Lysobacter enzymogenes</name>
    <dbReference type="NCBI Taxonomy" id="69"/>
    <lineage>
        <taxon>Bacteria</taxon>
        <taxon>Pseudomonadati</taxon>
        <taxon>Pseudomonadota</taxon>
        <taxon>Gammaproteobacteria</taxon>
        <taxon>Lysobacterales</taxon>
        <taxon>Lysobacteraceae</taxon>
        <taxon>Lysobacter</taxon>
    </lineage>
</organism>
<evidence type="ECO:0000256" key="1">
    <source>
        <dbReference type="SAM" id="MobiDB-lite"/>
    </source>
</evidence>
<comment type="caution">
    <text evidence="3">The sequence shown here is derived from an EMBL/GenBank/DDBJ whole genome shotgun (WGS) entry which is preliminary data.</text>
</comment>
<dbReference type="InterPro" id="IPR001387">
    <property type="entry name" value="Cro/C1-type_HTH"/>
</dbReference>
<evidence type="ECO:0000313" key="3">
    <source>
        <dbReference type="EMBL" id="ROU06274.1"/>
    </source>
</evidence>
<dbReference type="PANTHER" id="PTHR43236:SF1">
    <property type="entry name" value="BLL7220 PROTEIN"/>
    <property type="match status" value="1"/>
</dbReference>
<dbReference type="CDD" id="cd00093">
    <property type="entry name" value="HTH_XRE"/>
    <property type="match status" value="1"/>
</dbReference>
<name>A0A3N2RFV4_LYSEN</name>
<dbReference type="EMBL" id="RCTY01000036">
    <property type="protein sequence ID" value="ROU06274.1"/>
    <property type="molecule type" value="Genomic_DNA"/>
</dbReference>
<feature type="region of interest" description="Disordered" evidence="1">
    <location>
        <begin position="1"/>
        <end position="46"/>
    </location>
</feature>
<accession>A0A3N2RFV4</accession>
<dbReference type="Pfam" id="PF01381">
    <property type="entry name" value="HTH_3"/>
    <property type="match status" value="1"/>
</dbReference>
<gene>
    <name evidence="3" type="ORF">D9T17_15140</name>
</gene>